<evidence type="ECO:0000256" key="2">
    <source>
        <dbReference type="ARBA" id="ARBA00031367"/>
    </source>
</evidence>
<evidence type="ECO:0000256" key="3">
    <source>
        <dbReference type="ARBA" id="ARBA00033067"/>
    </source>
</evidence>
<evidence type="ECO:0000313" key="6">
    <source>
        <dbReference type="Proteomes" id="UP001597097"/>
    </source>
</evidence>
<feature type="domain" description="NAD-dependent epimerase/dehydratase" evidence="4">
    <location>
        <begin position="3"/>
        <end position="218"/>
    </location>
</feature>
<protein>
    <recommendedName>
        <fullName evidence="3">Galactowaldenase</fullName>
    </recommendedName>
    <alternativeName>
        <fullName evidence="2">UDP-galactose 4-epimerase</fullName>
    </alternativeName>
</protein>
<dbReference type="PANTHER" id="PTHR43725:SF54">
    <property type="entry name" value="UDP-N-ACETYL-D-QUINOVOSAMINE 4-EPIMERASE"/>
    <property type="match status" value="1"/>
</dbReference>
<comment type="pathway">
    <text evidence="1">Carbohydrate metabolism; galactose metabolism.</text>
</comment>
<name>A0ABW4GCV6_9ACTN</name>
<gene>
    <name evidence="5" type="ORF">ACFSJ0_26600</name>
</gene>
<reference evidence="6" key="1">
    <citation type="journal article" date="2019" name="Int. J. Syst. Evol. Microbiol.">
        <title>The Global Catalogue of Microorganisms (GCM) 10K type strain sequencing project: providing services to taxonomists for standard genome sequencing and annotation.</title>
        <authorList>
            <consortium name="The Broad Institute Genomics Platform"/>
            <consortium name="The Broad Institute Genome Sequencing Center for Infectious Disease"/>
            <person name="Wu L."/>
            <person name="Ma J."/>
        </authorList>
    </citation>
    <scope>NUCLEOTIDE SEQUENCE [LARGE SCALE GENOMIC DNA]</scope>
    <source>
        <strain evidence="6">CGMCC 1.15399</strain>
    </source>
</reference>
<dbReference type="Proteomes" id="UP001597097">
    <property type="component" value="Unassembled WGS sequence"/>
</dbReference>
<dbReference type="PANTHER" id="PTHR43725">
    <property type="entry name" value="UDP-GLUCOSE 4-EPIMERASE"/>
    <property type="match status" value="1"/>
</dbReference>
<accession>A0ABW4GCV6</accession>
<evidence type="ECO:0000259" key="4">
    <source>
        <dbReference type="Pfam" id="PF01370"/>
    </source>
</evidence>
<dbReference type="RefSeq" id="WP_219527084.1">
    <property type="nucleotide sequence ID" value="NZ_JAHKRM010000001.1"/>
</dbReference>
<evidence type="ECO:0000313" key="5">
    <source>
        <dbReference type="EMBL" id="MFD1540653.1"/>
    </source>
</evidence>
<organism evidence="5 6">
    <name type="scientific">Nonomuraea guangzhouensis</name>
    <dbReference type="NCBI Taxonomy" id="1291555"/>
    <lineage>
        <taxon>Bacteria</taxon>
        <taxon>Bacillati</taxon>
        <taxon>Actinomycetota</taxon>
        <taxon>Actinomycetes</taxon>
        <taxon>Streptosporangiales</taxon>
        <taxon>Streptosporangiaceae</taxon>
        <taxon>Nonomuraea</taxon>
    </lineage>
</organism>
<keyword evidence="6" id="KW-1185">Reference proteome</keyword>
<proteinExistence type="predicted"/>
<evidence type="ECO:0000256" key="1">
    <source>
        <dbReference type="ARBA" id="ARBA00004947"/>
    </source>
</evidence>
<dbReference type="EMBL" id="JBHUCM010000019">
    <property type="protein sequence ID" value="MFD1540653.1"/>
    <property type="molecule type" value="Genomic_DNA"/>
</dbReference>
<sequence>MHVVVTGAHGKVGRAATQALLEAGHEVTAVDLTRPIWERHEPGAPHYQQADLTDAGAAYAVARGADAIVHTAAIPVPTTNPPHVVFQNNLMATFNMLEAAIRFGATRFVNISSETVPGFFFPERPFLPDYAPVDEEHPIRPQDPYATAKHFGEQLMDAAVRRSDIRCISLRPSWVQHEGNYERNLGPLIRDDAQPGPGMWTYIDVYDLADAIVLATESDLPGHEVFYIASPDNAGGRDFAKAMREHYGDTIPLRPLARPDASGISCAKAVRLLGWAPKRSWRDYLDEEGRALTK</sequence>
<dbReference type="InterPro" id="IPR001509">
    <property type="entry name" value="Epimerase_deHydtase"/>
</dbReference>
<dbReference type="Pfam" id="PF01370">
    <property type="entry name" value="Epimerase"/>
    <property type="match status" value="1"/>
</dbReference>
<comment type="caution">
    <text evidence="5">The sequence shown here is derived from an EMBL/GenBank/DDBJ whole genome shotgun (WGS) entry which is preliminary data.</text>
</comment>